<evidence type="ECO:0000313" key="2">
    <source>
        <dbReference type="Proteomes" id="UP000053989"/>
    </source>
</evidence>
<reference evidence="1 2" key="1">
    <citation type="submission" date="2014-04" db="EMBL/GenBank/DDBJ databases">
        <authorList>
            <consortium name="DOE Joint Genome Institute"/>
            <person name="Kuo A."/>
            <person name="Kohler A."/>
            <person name="Nagy L.G."/>
            <person name="Floudas D."/>
            <person name="Copeland A."/>
            <person name="Barry K.W."/>
            <person name="Cichocki N."/>
            <person name="Veneault-Fourrey C."/>
            <person name="LaButti K."/>
            <person name="Lindquist E.A."/>
            <person name="Lipzen A."/>
            <person name="Lundell T."/>
            <person name="Morin E."/>
            <person name="Murat C."/>
            <person name="Sun H."/>
            <person name="Tunlid A."/>
            <person name="Henrissat B."/>
            <person name="Grigoriev I.V."/>
            <person name="Hibbett D.S."/>
            <person name="Martin F."/>
            <person name="Nordberg H.P."/>
            <person name="Cantor M.N."/>
            <person name="Hua S.X."/>
        </authorList>
    </citation>
    <scope>NUCLEOTIDE SEQUENCE [LARGE SCALE GENOMIC DNA]</scope>
    <source>
        <strain evidence="1 2">Foug A</strain>
    </source>
</reference>
<proteinExistence type="predicted"/>
<reference evidence="2" key="2">
    <citation type="submission" date="2015-01" db="EMBL/GenBank/DDBJ databases">
        <title>Evolutionary Origins and Diversification of the Mycorrhizal Mutualists.</title>
        <authorList>
            <consortium name="DOE Joint Genome Institute"/>
            <consortium name="Mycorrhizal Genomics Consortium"/>
            <person name="Kohler A."/>
            <person name="Kuo A."/>
            <person name="Nagy L.G."/>
            <person name="Floudas D."/>
            <person name="Copeland A."/>
            <person name="Barry K.W."/>
            <person name="Cichocki N."/>
            <person name="Veneault-Fourrey C."/>
            <person name="LaButti K."/>
            <person name="Lindquist E.A."/>
            <person name="Lipzen A."/>
            <person name="Lundell T."/>
            <person name="Morin E."/>
            <person name="Murat C."/>
            <person name="Riley R."/>
            <person name="Ohm R."/>
            <person name="Sun H."/>
            <person name="Tunlid A."/>
            <person name="Henrissat B."/>
            <person name="Grigoriev I.V."/>
            <person name="Hibbett D.S."/>
            <person name="Martin F."/>
        </authorList>
    </citation>
    <scope>NUCLEOTIDE SEQUENCE [LARGE SCALE GENOMIC DNA]</scope>
    <source>
        <strain evidence="2">Foug A</strain>
    </source>
</reference>
<protein>
    <submittedName>
        <fullName evidence="1">Uncharacterized protein</fullName>
    </submittedName>
</protein>
<keyword evidence="2" id="KW-1185">Reference proteome</keyword>
<organism evidence="1 2">
    <name type="scientific">Scleroderma citrinum Foug A</name>
    <dbReference type="NCBI Taxonomy" id="1036808"/>
    <lineage>
        <taxon>Eukaryota</taxon>
        <taxon>Fungi</taxon>
        <taxon>Dikarya</taxon>
        <taxon>Basidiomycota</taxon>
        <taxon>Agaricomycotina</taxon>
        <taxon>Agaricomycetes</taxon>
        <taxon>Agaricomycetidae</taxon>
        <taxon>Boletales</taxon>
        <taxon>Sclerodermatineae</taxon>
        <taxon>Sclerodermataceae</taxon>
        <taxon>Scleroderma</taxon>
    </lineage>
</organism>
<dbReference type="EMBL" id="KN822119">
    <property type="protein sequence ID" value="KIM56275.1"/>
    <property type="molecule type" value="Genomic_DNA"/>
</dbReference>
<sequence>MPELDDSNNGLPHGSVNLGNGYILLHKCSKNMIIPHGDEAAAISQFLGPGHLLPHIKKWAQLRLPNGQIAHSAWREALQPPEQIHVSQNFLNEEVTRCGEVQYFTRLAIADADENAEFADVALVRMYSVPNPELLQCSSHVVLASQLTDTISVIRVKQITGVIMMIPRWMTLPSGMEQEMYCMMERLGYDIANWGVPYSVYREADNDDMGQEIE</sequence>
<dbReference type="STRING" id="1036808.A0A0C3D680"/>
<name>A0A0C3D680_9AGAM</name>
<gene>
    <name evidence="1" type="ORF">SCLCIDRAFT_29716</name>
</gene>
<dbReference type="AlphaFoldDB" id="A0A0C3D680"/>
<dbReference type="HOGENOM" id="CLU_047287_2_0_1"/>
<dbReference type="OrthoDB" id="2669721at2759"/>
<evidence type="ECO:0000313" key="1">
    <source>
        <dbReference type="EMBL" id="KIM56275.1"/>
    </source>
</evidence>
<dbReference type="Proteomes" id="UP000053989">
    <property type="component" value="Unassembled WGS sequence"/>
</dbReference>
<accession>A0A0C3D680</accession>
<dbReference type="InParanoid" id="A0A0C3D680"/>